<keyword evidence="1" id="KW-0812">Transmembrane</keyword>
<gene>
    <name evidence="2" type="ORF">FJU08_01400</name>
</gene>
<keyword evidence="3" id="KW-1185">Reference proteome</keyword>
<sequence>MNGAVARILLRYVAGALTTWGLGDQLSHDPDLVNVTATFIGVVAASGTEIFYRLAKAKGWKL</sequence>
<feature type="transmembrane region" description="Helical" evidence="1">
    <location>
        <begin position="32"/>
        <end position="52"/>
    </location>
</feature>
<proteinExistence type="predicted"/>
<accession>A0A506UK06</accession>
<dbReference type="AlphaFoldDB" id="A0A506UK06"/>
<reference evidence="2 3" key="1">
    <citation type="submission" date="2019-06" db="EMBL/GenBank/DDBJ databases">
        <authorList>
            <person name="Li M."/>
        </authorList>
    </citation>
    <scope>NUCLEOTIDE SEQUENCE [LARGE SCALE GENOMIC DNA]</scope>
    <source>
        <strain evidence="2 3">BGMRC2036</strain>
    </source>
</reference>
<dbReference type="EMBL" id="VHLG01000001">
    <property type="protein sequence ID" value="TPW33646.1"/>
    <property type="molecule type" value="Genomic_DNA"/>
</dbReference>
<protein>
    <submittedName>
        <fullName evidence="2">Uncharacterized protein</fullName>
    </submittedName>
</protein>
<evidence type="ECO:0000313" key="2">
    <source>
        <dbReference type="EMBL" id="TPW33646.1"/>
    </source>
</evidence>
<comment type="caution">
    <text evidence="2">The sequence shown here is derived from an EMBL/GenBank/DDBJ whole genome shotgun (WGS) entry which is preliminary data.</text>
</comment>
<dbReference type="Proteomes" id="UP000318801">
    <property type="component" value="Unassembled WGS sequence"/>
</dbReference>
<keyword evidence="1" id="KW-1133">Transmembrane helix</keyword>
<organism evidence="2 3">
    <name type="scientific">Martelella alba</name>
    <dbReference type="NCBI Taxonomy" id="2590451"/>
    <lineage>
        <taxon>Bacteria</taxon>
        <taxon>Pseudomonadati</taxon>
        <taxon>Pseudomonadota</taxon>
        <taxon>Alphaproteobacteria</taxon>
        <taxon>Hyphomicrobiales</taxon>
        <taxon>Aurantimonadaceae</taxon>
        <taxon>Martelella</taxon>
    </lineage>
</organism>
<keyword evidence="1" id="KW-0472">Membrane</keyword>
<dbReference type="OrthoDB" id="8454970at2"/>
<evidence type="ECO:0000256" key="1">
    <source>
        <dbReference type="SAM" id="Phobius"/>
    </source>
</evidence>
<evidence type="ECO:0000313" key="3">
    <source>
        <dbReference type="Proteomes" id="UP000318801"/>
    </source>
</evidence>
<name>A0A506UK06_9HYPH</name>